<reference evidence="3" key="1">
    <citation type="submission" date="2017-03" db="EMBL/GenBank/DDBJ databases">
        <title>Phytopthora megakarya and P. palmivora, two closely related causual agents of cacao black pod achieved similar genome size and gene model numbers by different mechanisms.</title>
        <authorList>
            <person name="Ali S."/>
            <person name="Shao J."/>
            <person name="Larry D.J."/>
            <person name="Kronmiller B."/>
            <person name="Shen D."/>
            <person name="Strem M.D."/>
            <person name="Melnick R.L."/>
            <person name="Guiltinan M.J."/>
            <person name="Tyler B.M."/>
            <person name="Meinhardt L.W."/>
            <person name="Bailey B.A."/>
        </authorList>
    </citation>
    <scope>NUCLEOTIDE SEQUENCE [LARGE SCALE GENOMIC DNA]</scope>
    <source>
        <strain evidence="3">zdho120</strain>
    </source>
</reference>
<keyword evidence="3" id="KW-1185">Reference proteome</keyword>
<evidence type="ECO:0000313" key="2">
    <source>
        <dbReference type="EMBL" id="OWZ11657.1"/>
    </source>
</evidence>
<evidence type="ECO:0000313" key="3">
    <source>
        <dbReference type="Proteomes" id="UP000198211"/>
    </source>
</evidence>
<feature type="compositionally biased region" description="Acidic residues" evidence="1">
    <location>
        <begin position="21"/>
        <end position="31"/>
    </location>
</feature>
<dbReference type="Proteomes" id="UP000198211">
    <property type="component" value="Unassembled WGS sequence"/>
</dbReference>
<dbReference type="AlphaFoldDB" id="A0A225W3S1"/>
<evidence type="ECO:0000256" key="1">
    <source>
        <dbReference type="SAM" id="MobiDB-lite"/>
    </source>
</evidence>
<organism evidence="2 3">
    <name type="scientific">Phytophthora megakarya</name>
    <dbReference type="NCBI Taxonomy" id="4795"/>
    <lineage>
        <taxon>Eukaryota</taxon>
        <taxon>Sar</taxon>
        <taxon>Stramenopiles</taxon>
        <taxon>Oomycota</taxon>
        <taxon>Peronosporomycetes</taxon>
        <taxon>Peronosporales</taxon>
        <taxon>Peronosporaceae</taxon>
        <taxon>Phytophthora</taxon>
    </lineage>
</organism>
<accession>A0A225W3S1</accession>
<protein>
    <submittedName>
        <fullName evidence="2">Uncharacterized protein</fullName>
    </submittedName>
</protein>
<comment type="caution">
    <text evidence="2">The sequence shown here is derived from an EMBL/GenBank/DDBJ whole genome shotgun (WGS) entry which is preliminary data.</text>
</comment>
<dbReference type="EMBL" id="NBNE01002067">
    <property type="protein sequence ID" value="OWZ11657.1"/>
    <property type="molecule type" value="Genomic_DNA"/>
</dbReference>
<gene>
    <name evidence="2" type="ORF">PHMEG_00015296</name>
</gene>
<feature type="region of interest" description="Disordered" evidence="1">
    <location>
        <begin position="1"/>
        <end position="45"/>
    </location>
</feature>
<proteinExistence type="predicted"/>
<feature type="compositionally biased region" description="Basic and acidic residues" evidence="1">
    <location>
        <begin position="1"/>
        <end position="14"/>
    </location>
</feature>
<sequence>MSDIEVSPRSKPTEEINSDAVDYEESDDDEIATQRHRRMNPPPVPLTAVMRSMLPNAMIEGSRNRSVRVRANAERLRRNRLR</sequence>
<name>A0A225W3S1_9STRA</name>